<dbReference type="Pfam" id="PF16197">
    <property type="entry name" value="KAsynt_C_assoc"/>
    <property type="match status" value="1"/>
</dbReference>
<dbReference type="CDD" id="cd08953">
    <property type="entry name" value="KR_2_SDR_x"/>
    <property type="match status" value="1"/>
</dbReference>
<dbReference type="InterPro" id="IPR009081">
    <property type="entry name" value="PP-bd_ACP"/>
</dbReference>
<gene>
    <name evidence="7" type="ORF">GCM10010517_31190</name>
</gene>
<dbReference type="InterPro" id="IPR016035">
    <property type="entry name" value="Acyl_Trfase/lysoPLipase"/>
</dbReference>
<dbReference type="PROSITE" id="PS00606">
    <property type="entry name" value="KS3_1"/>
    <property type="match status" value="1"/>
</dbReference>
<feature type="region of interest" description="Disordered" evidence="4">
    <location>
        <begin position="1405"/>
        <end position="1440"/>
    </location>
</feature>
<evidence type="ECO:0008006" key="9">
    <source>
        <dbReference type="Google" id="ProtNLM"/>
    </source>
</evidence>
<evidence type="ECO:0000256" key="1">
    <source>
        <dbReference type="ARBA" id="ARBA00022450"/>
    </source>
</evidence>
<evidence type="ECO:0000313" key="8">
    <source>
        <dbReference type="Proteomes" id="UP001500831"/>
    </source>
</evidence>
<name>A0ABN3VZQ8_9ACTN</name>
<dbReference type="Proteomes" id="UP001500831">
    <property type="component" value="Unassembled WGS sequence"/>
</dbReference>
<feature type="region of interest" description="Disordered" evidence="4">
    <location>
        <begin position="596"/>
        <end position="633"/>
    </location>
</feature>
<dbReference type="Gene3D" id="1.10.1200.10">
    <property type="entry name" value="ACP-like"/>
    <property type="match status" value="1"/>
</dbReference>
<dbReference type="InterPro" id="IPR032821">
    <property type="entry name" value="PKS_assoc"/>
</dbReference>
<protein>
    <recommendedName>
        <fullName evidence="9">Carrier domain-containing protein</fullName>
    </recommendedName>
</protein>
<dbReference type="InterPro" id="IPR018201">
    <property type="entry name" value="Ketoacyl_synth_AS"/>
</dbReference>
<evidence type="ECO:0000256" key="4">
    <source>
        <dbReference type="SAM" id="MobiDB-lite"/>
    </source>
</evidence>
<dbReference type="SMART" id="SM00827">
    <property type="entry name" value="PKS_AT"/>
    <property type="match status" value="1"/>
</dbReference>
<dbReference type="SMART" id="SM00825">
    <property type="entry name" value="PKS_KS"/>
    <property type="match status" value="1"/>
</dbReference>
<evidence type="ECO:0000256" key="2">
    <source>
        <dbReference type="ARBA" id="ARBA00022553"/>
    </source>
</evidence>
<dbReference type="Pfam" id="PF00550">
    <property type="entry name" value="PP-binding"/>
    <property type="match status" value="1"/>
</dbReference>
<dbReference type="Gene3D" id="3.30.70.3290">
    <property type="match status" value="2"/>
</dbReference>
<dbReference type="SMART" id="SM00823">
    <property type="entry name" value="PKS_PP"/>
    <property type="match status" value="1"/>
</dbReference>
<dbReference type="InterPro" id="IPR013968">
    <property type="entry name" value="PKS_KR"/>
</dbReference>
<dbReference type="Pfam" id="PF00698">
    <property type="entry name" value="Acyl_transf_1"/>
    <property type="match status" value="1"/>
</dbReference>
<dbReference type="Pfam" id="PF00109">
    <property type="entry name" value="ketoacyl-synt"/>
    <property type="match status" value="1"/>
</dbReference>
<keyword evidence="2" id="KW-0597">Phosphoprotein</keyword>
<dbReference type="SUPFAM" id="SSF51735">
    <property type="entry name" value="NAD(P)-binding Rossmann-fold domains"/>
    <property type="match status" value="2"/>
</dbReference>
<dbReference type="Gene3D" id="3.40.47.10">
    <property type="match status" value="1"/>
</dbReference>
<dbReference type="SUPFAM" id="SSF53901">
    <property type="entry name" value="Thiolase-like"/>
    <property type="match status" value="1"/>
</dbReference>
<dbReference type="CDD" id="cd00833">
    <property type="entry name" value="PKS"/>
    <property type="match status" value="1"/>
</dbReference>
<dbReference type="SUPFAM" id="SSF52151">
    <property type="entry name" value="FabD/lysophospholipase-like"/>
    <property type="match status" value="1"/>
</dbReference>
<dbReference type="Pfam" id="PF02801">
    <property type="entry name" value="Ketoacyl-synt_C"/>
    <property type="match status" value="1"/>
</dbReference>
<dbReference type="PANTHER" id="PTHR43775">
    <property type="entry name" value="FATTY ACID SYNTHASE"/>
    <property type="match status" value="1"/>
</dbReference>
<organism evidence="7 8">
    <name type="scientific">Streptosporangium fragile</name>
    <dbReference type="NCBI Taxonomy" id="46186"/>
    <lineage>
        <taxon>Bacteria</taxon>
        <taxon>Bacillati</taxon>
        <taxon>Actinomycetota</taxon>
        <taxon>Actinomycetes</taxon>
        <taxon>Streptosporangiales</taxon>
        <taxon>Streptosporangiaceae</taxon>
        <taxon>Streptosporangium</taxon>
    </lineage>
</organism>
<keyword evidence="3" id="KW-0808">Transferase</keyword>
<dbReference type="InterPro" id="IPR020841">
    <property type="entry name" value="PKS_Beta-ketoAc_synthase_dom"/>
</dbReference>
<dbReference type="Gene3D" id="3.40.50.720">
    <property type="entry name" value="NAD(P)-binding Rossmann-like Domain"/>
    <property type="match status" value="1"/>
</dbReference>
<dbReference type="SMART" id="SM00822">
    <property type="entry name" value="PKS_KR"/>
    <property type="match status" value="1"/>
</dbReference>
<evidence type="ECO:0000259" key="6">
    <source>
        <dbReference type="PROSITE" id="PS52004"/>
    </source>
</evidence>
<dbReference type="Gene3D" id="3.40.366.10">
    <property type="entry name" value="Malonyl-Coenzyme A Acyl Carrier Protein, domain 2"/>
    <property type="match status" value="2"/>
</dbReference>
<dbReference type="InterPro" id="IPR016036">
    <property type="entry name" value="Malonyl_transacylase_ACP-bd"/>
</dbReference>
<keyword evidence="1" id="KW-0596">Phosphopantetheine</keyword>
<feature type="domain" description="Carrier" evidence="5">
    <location>
        <begin position="1438"/>
        <end position="1513"/>
    </location>
</feature>
<dbReference type="InterPro" id="IPR050091">
    <property type="entry name" value="PKS_NRPS_Biosynth_Enz"/>
</dbReference>
<evidence type="ECO:0000313" key="7">
    <source>
        <dbReference type="EMBL" id="GAA2870908.1"/>
    </source>
</evidence>
<dbReference type="InterPro" id="IPR016039">
    <property type="entry name" value="Thiolase-like"/>
</dbReference>
<feature type="domain" description="Ketosynthase family 3 (KS3)" evidence="6">
    <location>
        <begin position="19"/>
        <end position="445"/>
    </location>
</feature>
<reference evidence="7 8" key="1">
    <citation type="journal article" date="2019" name="Int. J. Syst. Evol. Microbiol.">
        <title>The Global Catalogue of Microorganisms (GCM) 10K type strain sequencing project: providing services to taxonomists for standard genome sequencing and annotation.</title>
        <authorList>
            <consortium name="The Broad Institute Genomics Platform"/>
            <consortium name="The Broad Institute Genome Sequencing Center for Infectious Disease"/>
            <person name="Wu L."/>
            <person name="Ma J."/>
        </authorList>
    </citation>
    <scope>NUCLEOTIDE SEQUENCE [LARGE SCALE GENOMIC DNA]</scope>
    <source>
        <strain evidence="7 8">JCM 6242</strain>
    </source>
</reference>
<proteinExistence type="predicted"/>
<dbReference type="InterPro" id="IPR014043">
    <property type="entry name" value="Acyl_transferase_dom"/>
</dbReference>
<dbReference type="InterPro" id="IPR014030">
    <property type="entry name" value="Ketoacyl_synth_N"/>
</dbReference>
<dbReference type="PROSITE" id="PS52004">
    <property type="entry name" value="KS3_2"/>
    <property type="match status" value="1"/>
</dbReference>
<dbReference type="InterPro" id="IPR036291">
    <property type="entry name" value="NAD(P)-bd_dom_sf"/>
</dbReference>
<accession>A0ABN3VZQ8</accession>
<dbReference type="RefSeq" id="WP_344971844.1">
    <property type="nucleotide sequence ID" value="NZ_BAAAVI010000019.1"/>
</dbReference>
<dbReference type="Pfam" id="PF08659">
    <property type="entry name" value="KR"/>
    <property type="match status" value="1"/>
</dbReference>
<dbReference type="InterPro" id="IPR001227">
    <property type="entry name" value="Ac_transferase_dom_sf"/>
</dbReference>
<dbReference type="InterPro" id="IPR036736">
    <property type="entry name" value="ACP-like_sf"/>
</dbReference>
<dbReference type="InterPro" id="IPR020806">
    <property type="entry name" value="PKS_PP-bd"/>
</dbReference>
<dbReference type="InterPro" id="IPR014031">
    <property type="entry name" value="Ketoacyl_synth_C"/>
</dbReference>
<evidence type="ECO:0000259" key="5">
    <source>
        <dbReference type="PROSITE" id="PS50075"/>
    </source>
</evidence>
<dbReference type="PANTHER" id="PTHR43775:SF37">
    <property type="entry name" value="SI:DKEY-61P9.11"/>
    <property type="match status" value="1"/>
</dbReference>
<evidence type="ECO:0000256" key="3">
    <source>
        <dbReference type="ARBA" id="ARBA00022679"/>
    </source>
</evidence>
<keyword evidence="8" id="KW-1185">Reference proteome</keyword>
<dbReference type="SUPFAM" id="SSF47336">
    <property type="entry name" value="ACP-like"/>
    <property type="match status" value="1"/>
</dbReference>
<dbReference type="InterPro" id="IPR057326">
    <property type="entry name" value="KR_dom"/>
</dbReference>
<dbReference type="SUPFAM" id="SSF55048">
    <property type="entry name" value="Probable ACP-binding domain of malonyl-CoA ACP transacylase"/>
    <property type="match status" value="1"/>
</dbReference>
<feature type="compositionally biased region" description="Pro residues" evidence="4">
    <location>
        <begin position="599"/>
        <end position="615"/>
    </location>
</feature>
<dbReference type="PROSITE" id="PS50075">
    <property type="entry name" value="CARRIER"/>
    <property type="match status" value="1"/>
</dbReference>
<sequence>MNTTNVDGAEDPGNGDTSGADIAVVGIACRFPGAHDVTEYWRLIAEGRLGVSELSPEDLREGGASEARIADPALVAAGGILWDADRFDSAFFGYSAREAALMDPQQRMFLEVAWHALDDAGHAPGRFPGTIGVYAGQTLGTHRDRDRGAFLGTSADLLMAADDKDFLSTRVSYKLGLTGPSITVQSACSTSLVAIHLACRALITHDCDMALAGGVSWTPLRRQGYLHQPGGVWSADGRVRSFDRDASGFVPADGLGIVVLRRLRDALADGDRVYAVVRGSAVNNDGSDKLSYAAPGVRGQQAAVEAALAVSAVDPDTIAYVETHGAATALGDAVEVTALTRAYRAAGATGRGYCRLGSVKSNIGHTDAAAGVAGFIKAALMLHHGRIPPNPVVPFSPNPEIDFATSPFRPVATEEEDWPDTGAPRRVAVSSFGIGGTNAHAVLEEPPRRPPAAPARPWQLVALSARDGTALTEMARSCADALQDVSDTGFADLAYTLAAGRRDLPFRYAGVFRDRAHAVEALCGYAARPSAAVRAGGGEVAFMFPGGGTQYPAMGRELYRDEPVFRAAVDECLGLLPDRAAARRLRALWTDAPSAFDVPPNPDAPPNPDVPPSPGVPSGFDARPVPDGEAAAGETDPALALPAVFVMEMALARLLMSLGVRPALLMGHSLGEYAAACVAGVMSLRDALAIVTKRGELLASIRDGVMLAVPASEREVGPFLGEGVCLSAVNGPASCVLAGPSARIAEVRELLERRGIACRLLPLGTAAHSALVDPVLGEFRAFLDGIALDAPSTRLVSNVTGTDDADFADPEYWVTHLRATVRFDAGLDHVLSRGPRILVEVGPGTTLTALARAGAGTGSVVVNVTRHPMEERTDREVLLGALARLWEAGAGVDLPALWPERRLRLPAVPYPFAATAHPPEPIRAAAPPAGEHPSGGLYGITWERDVAVRPADPGPAAGGHRWVLLSDASPLAEAVTAELEGNGVPVTVVTAGTAFRVAARDRIGIDPRRKEHYARLLTAIGGDAGGPLRIVSLWGAALPAETCPPLSDVVGLAHALGGRSGETDLCLVTRGALEVTGGERLDPWAALTVGAAGPLRRELTGVRVRLVDLDPGDGRDHGVRAADLLGEFSRPLREDPVGLRAGHRWLRRFEPLDVPPGAGPSVRRDGTYVITGGTSGIGLRLAEYLACEYGARLVLIGRGAGSPADGPASRGSATALAESSAALAERGDDVLVRGADVADARRLGGILREARARFGAVHGVIHAAGVPGGGMAEFLTEDGVAAALRAKTEGTVVLLSALREAGVRPDFVVLFSSLASFSGVPGLTCYGAANAFLDTFALAARRDGGVPALAINWDRWNGVGMAREMERRHRELTGEGLVGGLTPEEGVAAFEKCLAAADLGQVVVSSRPPGSAGPGPGKAPPSASRSRPAVPPPGTGGEGWSARERELLAIWQEVLGVDDIGRNDDFFLLGGHSLSALQVVQRCGERFGARISVKTLFGAPTIEGLAKVLAEAPAGAGTGDPSALPGGSDGS</sequence>
<comment type="caution">
    <text evidence="7">The sequence shown here is derived from an EMBL/GenBank/DDBJ whole genome shotgun (WGS) entry which is preliminary data.</text>
</comment>
<dbReference type="EMBL" id="BAAAVI010000019">
    <property type="protein sequence ID" value="GAA2870908.1"/>
    <property type="molecule type" value="Genomic_DNA"/>
</dbReference>